<dbReference type="PROSITE" id="PS00332">
    <property type="entry name" value="SOD_CU_ZN_2"/>
    <property type="match status" value="1"/>
</dbReference>
<comment type="cofactor">
    <cofactor evidence="2">
        <name>Zn(2+)</name>
        <dbReference type="ChEBI" id="CHEBI:29105"/>
    </cofactor>
    <text evidence="2">Binds 1 zinc ion per subunit.</text>
</comment>
<keyword evidence="2" id="KW-0560">Oxidoreductase</keyword>
<keyword evidence="7" id="KW-1185">Reference proteome</keyword>
<evidence type="ECO:0000313" key="6">
    <source>
        <dbReference type="EMBL" id="GGI86270.1"/>
    </source>
</evidence>
<dbReference type="Proteomes" id="UP000630149">
    <property type="component" value="Unassembled WGS sequence"/>
</dbReference>
<keyword evidence="2" id="KW-0479">Metal-binding</keyword>
<keyword evidence="4" id="KW-0732">Signal</keyword>
<dbReference type="Pfam" id="PF00080">
    <property type="entry name" value="Sod_Cu"/>
    <property type="match status" value="1"/>
</dbReference>
<dbReference type="PRINTS" id="PR00068">
    <property type="entry name" value="CUZNDISMTASE"/>
</dbReference>
<comment type="cofactor">
    <cofactor evidence="2">
        <name>Cu cation</name>
        <dbReference type="ChEBI" id="CHEBI:23378"/>
    </cofactor>
    <text evidence="2">Binds 1 copper ion per subunit.</text>
</comment>
<evidence type="ECO:0000256" key="2">
    <source>
        <dbReference type="RuleBase" id="RU000393"/>
    </source>
</evidence>
<dbReference type="EC" id="1.15.1.1" evidence="2"/>
<dbReference type="CDD" id="cd00305">
    <property type="entry name" value="Cu-Zn_Superoxide_Dismutase"/>
    <property type="match status" value="1"/>
</dbReference>
<proteinExistence type="inferred from homology"/>
<feature type="chain" id="PRO_5037848171" description="Superoxide dismutase [Cu-Zn]" evidence="4">
    <location>
        <begin position="20"/>
        <end position="171"/>
    </location>
</feature>
<dbReference type="InterPro" id="IPR024134">
    <property type="entry name" value="SOD_Cu/Zn_/chaperone"/>
</dbReference>
<dbReference type="Gene3D" id="2.60.40.200">
    <property type="entry name" value="Superoxide dismutase, copper/zinc binding domain"/>
    <property type="match status" value="1"/>
</dbReference>
<dbReference type="InterPro" id="IPR036423">
    <property type="entry name" value="SOD-like_Cu/Zn_dom_sf"/>
</dbReference>
<gene>
    <name evidence="6" type="primary">sodC</name>
    <name evidence="6" type="ORF">GCM10007966_13590</name>
</gene>
<feature type="domain" description="Superoxide dismutase copper/zinc binding" evidence="5">
    <location>
        <begin position="36"/>
        <end position="160"/>
    </location>
</feature>
<reference evidence="6" key="2">
    <citation type="submission" date="2020-09" db="EMBL/GenBank/DDBJ databases">
        <authorList>
            <person name="Sun Q."/>
            <person name="Ohkuma M."/>
        </authorList>
    </citation>
    <scope>NUCLEOTIDE SEQUENCE</scope>
    <source>
        <strain evidence="6">JCM 13919</strain>
    </source>
</reference>
<feature type="signal peptide" evidence="4">
    <location>
        <begin position="1"/>
        <end position="19"/>
    </location>
</feature>
<evidence type="ECO:0000313" key="7">
    <source>
        <dbReference type="Proteomes" id="UP000630149"/>
    </source>
</evidence>
<dbReference type="RefSeq" id="WP_131776772.1">
    <property type="nucleotide sequence ID" value="NZ_BMOB01000005.1"/>
</dbReference>
<protein>
    <recommendedName>
        <fullName evidence="2">Superoxide dismutase [Cu-Zn]</fullName>
        <ecNumber evidence="2">1.15.1.1</ecNumber>
    </recommendedName>
</protein>
<comment type="catalytic activity">
    <reaction evidence="2">
        <text>2 superoxide + 2 H(+) = H2O2 + O2</text>
        <dbReference type="Rhea" id="RHEA:20696"/>
        <dbReference type="ChEBI" id="CHEBI:15378"/>
        <dbReference type="ChEBI" id="CHEBI:15379"/>
        <dbReference type="ChEBI" id="CHEBI:16240"/>
        <dbReference type="ChEBI" id="CHEBI:18421"/>
        <dbReference type="EC" id="1.15.1.1"/>
    </reaction>
</comment>
<sequence>MKKLVLALLVILFGNTCFSAEVTATVHSTEKDKKVLGQVVFKDTPYGLLIIPKLSGLPSGLHGFHLHEHPDCGDQGQAAGGHFDPKSTNTHQGPYGDGHLGDLPVLYVEQDGNASTPTLAPRLKTSDLNELALIIHEGGDTYSDTPKLGGGGARIACGVVNGKSVTKQSSN</sequence>
<keyword evidence="2" id="KW-0186">Copper</keyword>
<feature type="region of interest" description="Disordered" evidence="3">
    <location>
        <begin position="74"/>
        <end position="95"/>
    </location>
</feature>
<dbReference type="SUPFAM" id="SSF49329">
    <property type="entry name" value="Cu,Zn superoxide dismutase-like"/>
    <property type="match status" value="1"/>
</dbReference>
<evidence type="ECO:0000259" key="5">
    <source>
        <dbReference type="Pfam" id="PF00080"/>
    </source>
</evidence>
<dbReference type="PROSITE" id="PS00087">
    <property type="entry name" value="SOD_CU_ZN_1"/>
    <property type="match status" value="1"/>
</dbReference>
<dbReference type="InterPro" id="IPR018152">
    <property type="entry name" value="SOD_Cu/Zn_BS"/>
</dbReference>
<reference evidence="6" key="1">
    <citation type="journal article" date="2014" name="Int. J. Syst. Evol. Microbiol.">
        <title>Complete genome sequence of Corynebacterium casei LMG S-19264T (=DSM 44701T), isolated from a smear-ripened cheese.</title>
        <authorList>
            <consortium name="US DOE Joint Genome Institute (JGI-PGF)"/>
            <person name="Walter F."/>
            <person name="Albersmeier A."/>
            <person name="Kalinowski J."/>
            <person name="Ruckert C."/>
        </authorList>
    </citation>
    <scope>NUCLEOTIDE SEQUENCE</scope>
    <source>
        <strain evidence="6">JCM 13919</strain>
    </source>
</reference>
<dbReference type="GO" id="GO:0005507">
    <property type="term" value="F:copper ion binding"/>
    <property type="evidence" value="ECO:0007669"/>
    <property type="project" value="InterPro"/>
</dbReference>
<evidence type="ECO:0000256" key="3">
    <source>
        <dbReference type="SAM" id="MobiDB-lite"/>
    </source>
</evidence>
<dbReference type="AlphaFoldDB" id="A0A917JUY9"/>
<evidence type="ECO:0000256" key="4">
    <source>
        <dbReference type="SAM" id="SignalP"/>
    </source>
</evidence>
<organism evidence="6 7">
    <name type="scientific">Legionella impletisoli</name>
    <dbReference type="NCBI Taxonomy" id="343510"/>
    <lineage>
        <taxon>Bacteria</taxon>
        <taxon>Pseudomonadati</taxon>
        <taxon>Pseudomonadota</taxon>
        <taxon>Gammaproteobacteria</taxon>
        <taxon>Legionellales</taxon>
        <taxon>Legionellaceae</taxon>
        <taxon>Legionella</taxon>
    </lineage>
</organism>
<dbReference type="InterPro" id="IPR001424">
    <property type="entry name" value="SOD_Cu_Zn_dom"/>
</dbReference>
<accession>A0A917JUY9</accession>
<name>A0A917JUY9_9GAMM</name>
<dbReference type="PANTHER" id="PTHR10003">
    <property type="entry name" value="SUPEROXIDE DISMUTASE CU-ZN -RELATED"/>
    <property type="match status" value="1"/>
</dbReference>
<comment type="similarity">
    <text evidence="1 2">Belongs to the Cu-Zn superoxide dismutase family.</text>
</comment>
<dbReference type="EMBL" id="BMOB01000005">
    <property type="protein sequence ID" value="GGI86270.1"/>
    <property type="molecule type" value="Genomic_DNA"/>
</dbReference>
<comment type="function">
    <text evidence="2">Destroys radicals which are normally produced within the cells and which are toxic to biological systems.</text>
</comment>
<dbReference type="GO" id="GO:0004784">
    <property type="term" value="F:superoxide dismutase activity"/>
    <property type="evidence" value="ECO:0007669"/>
    <property type="project" value="UniProtKB-EC"/>
</dbReference>
<keyword evidence="2" id="KW-0862">Zinc</keyword>
<dbReference type="OrthoDB" id="5431326at2"/>
<comment type="caution">
    <text evidence="6">The sequence shown here is derived from an EMBL/GenBank/DDBJ whole genome shotgun (WGS) entry which is preliminary data.</text>
</comment>
<evidence type="ECO:0000256" key="1">
    <source>
        <dbReference type="ARBA" id="ARBA00010457"/>
    </source>
</evidence>